<evidence type="ECO:0000256" key="1">
    <source>
        <dbReference type="SAM" id="Phobius"/>
    </source>
</evidence>
<evidence type="ECO:0000313" key="2">
    <source>
        <dbReference type="EMBL" id="MCI63624.1"/>
    </source>
</evidence>
<dbReference type="EMBL" id="LXQA010640576">
    <property type="protein sequence ID" value="MCI63624.1"/>
    <property type="molecule type" value="Genomic_DNA"/>
</dbReference>
<protein>
    <submittedName>
        <fullName evidence="2">Uncharacterized protein</fullName>
    </submittedName>
</protein>
<keyword evidence="1" id="KW-1133">Transmembrane helix</keyword>
<organism evidence="2 3">
    <name type="scientific">Trifolium medium</name>
    <dbReference type="NCBI Taxonomy" id="97028"/>
    <lineage>
        <taxon>Eukaryota</taxon>
        <taxon>Viridiplantae</taxon>
        <taxon>Streptophyta</taxon>
        <taxon>Embryophyta</taxon>
        <taxon>Tracheophyta</taxon>
        <taxon>Spermatophyta</taxon>
        <taxon>Magnoliopsida</taxon>
        <taxon>eudicotyledons</taxon>
        <taxon>Gunneridae</taxon>
        <taxon>Pentapetalae</taxon>
        <taxon>rosids</taxon>
        <taxon>fabids</taxon>
        <taxon>Fabales</taxon>
        <taxon>Fabaceae</taxon>
        <taxon>Papilionoideae</taxon>
        <taxon>50 kb inversion clade</taxon>
        <taxon>NPAAA clade</taxon>
        <taxon>Hologalegina</taxon>
        <taxon>IRL clade</taxon>
        <taxon>Trifolieae</taxon>
        <taxon>Trifolium</taxon>
    </lineage>
</organism>
<sequence length="62" mass="6715">YSAAAARVASGFVLCLCVTVCIVAVMLCSETRWLKTFGLFLIWYGFKIPKGYGSVNPQGSGY</sequence>
<keyword evidence="3" id="KW-1185">Reference proteome</keyword>
<dbReference type="AlphaFoldDB" id="A0A392TSG3"/>
<evidence type="ECO:0000313" key="3">
    <source>
        <dbReference type="Proteomes" id="UP000265520"/>
    </source>
</evidence>
<keyword evidence="1" id="KW-0812">Transmembrane</keyword>
<proteinExistence type="predicted"/>
<feature type="transmembrane region" description="Helical" evidence="1">
    <location>
        <begin position="6"/>
        <end position="28"/>
    </location>
</feature>
<name>A0A392TSG3_9FABA</name>
<dbReference type="Proteomes" id="UP000265520">
    <property type="component" value="Unassembled WGS sequence"/>
</dbReference>
<comment type="caution">
    <text evidence="2">The sequence shown here is derived from an EMBL/GenBank/DDBJ whole genome shotgun (WGS) entry which is preliminary data.</text>
</comment>
<feature type="non-terminal residue" evidence="2">
    <location>
        <position position="1"/>
    </location>
</feature>
<reference evidence="2 3" key="1">
    <citation type="journal article" date="2018" name="Front. Plant Sci.">
        <title>Red Clover (Trifolium pratense) and Zigzag Clover (T. medium) - A Picture of Genomic Similarities and Differences.</title>
        <authorList>
            <person name="Dluhosova J."/>
            <person name="Istvanek J."/>
            <person name="Nedelnik J."/>
            <person name="Repkova J."/>
        </authorList>
    </citation>
    <scope>NUCLEOTIDE SEQUENCE [LARGE SCALE GENOMIC DNA]</scope>
    <source>
        <strain evidence="3">cv. 10/8</strain>
        <tissue evidence="2">Leaf</tissue>
    </source>
</reference>
<keyword evidence="1" id="KW-0472">Membrane</keyword>
<accession>A0A392TSG3</accession>